<comment type="caution">
    <text evidence="4">The sequence shown here is derived from an EMBL/GenBank/DDBJ whole genome shotgun (WGS) entry which is preliminary data.</text>
</comment>
<accession>A0ABV8K469</accession>
<dbReference type="PANTHER" id="PTHR19328">
    <property type="entry name" value="HEDGEHOG-INTERACTING PROTEIN"/>
    <property type="match status" value="1"/>
</dbReference>
<dbReference type="GO" id="GO:0016491">
    <property type="term" value="F:oxidoreductase activity"/>
    <property type="evidence" value="ECO:0007669"/>
    <property type="project" value="UniProtKB-KW"/>
</dbReference>
<name>A0ABV8K469_9BACL</name>
<dbReference type="RefSeq" id="WP_377719460.1">
    <property type="nucleotide sequence ID" value="NZ_JBHSAM010000026.1"/>
</dbReference>
<keyword evidence="2" id="KW-0732">Signal</keyword>
<gene>
    <name evidence="4" type="ORF">ACFOZ8_14260</name>
</gene>
<reference evidence="5" key="1">
    <citation type="journal article" date="2019" name="Int. J. Syst. Evol. Microbiol.">
        <title>The Global Catalogue of Microorganisms (GCM) 10K type strain sequencing project: providing services to taxonomists for standard genome sequencing and annotation.</title>
        <authorList>
            <consortium name="The Broad Institute Genomics Platform"/>
            <consortium name="The Broad Institute Genome Sequencing Center for Infectious Disease"/>
            <person name="Wu L."/>
            <person name="Ma J."/>
        </authorList>
    </citation>
    <scope>NUCLEOTIDE SEQUENCE [LARGE SCALE GENOMIC DNA]</scope>
    <source>
        <strain evidence="5">IBRC-M 10987</strain>
    </source>
</reference>
<dbReference type="Proteomes" id="UP001595715">
    <property type="component" value="Unassembled WGS sequence"/>
</dbReference>
<feature type="signal peptide" evidence="2">
    <location>
        <begin position="1"/>
        <end position="20"/>
    </location>
</feature>
<dbReference type="Pfam" id="PF07995">
    <property type="entry name" value="GSDH"/>
    <property type="match status" value="1"/>
</dbReference>
<dbReference type="EC" id="1.1.5.-" evidence="4"/>
<feature type="region of interest" description="Disordered" evidence="1">
    <location>
        <begin position="245"/>
        <end position="267"/>
    </location>
</feature>
<dbReference type="InterPro" id="IPR011041">
    <property type="entry name" value="Quinoprot_gluc/sorb_DH_b-prop"/>
</dbReference>
<proteinExistence type="predicted"/>
<sequence>MRKGNVGKAALLAVLAGSLAACDGSGSERGDGGAAQTGAPAREAAVNVENGSDTAAYEVLAEKLNTPWAIAMTQDAIYISERGGEVVKVQAGKQSRQHLTLSKPVKEEGEGGLLGFALAPDFETSRQAFAYHTYEESGERLNRIVLLREDADGQGWTEQRELLGGIPGAANHNGGRLAFGPDGYLYATTGDAQDEASAQNRASLAGKILRIKRDGSVPADNPFPGSPVYSYGHRNPQGIAWDQTGTLYSSEHGPSGSPGGHDELNRITAGGNYGWPDIIGDEKKEGMIAPIYHTGEDTLAPSGMAADASGQLLVTGLRGQSLVRFASDGTRKETLVRSEGRLRDVAVKDGIVYVVTNNTDGRGDPGNNDDRLLRLK</sequence>
<dbReference type="InterPro" id="IPR011042">
    <property type="entry name" value="6-blade_b-propeller_TolB-like"/>
</dbReference>
<feature type="chain" id="PRO_5046084789" evidence="2">
    <location>
        <begin position="21"/>
        <end position="376"/>
    </location>
</feature>
<dbReference type="EMBL" id="JBHSAM010000026">
    <property type="protein sequence ID" value="MFC4100804.1"/>
    <property type="molecule type" value="Genomic_DNA"/>
</dbReference>
<evidence type="ECO:0000259" key="3">
    <source>
        <dbReference type="Pfam" id="PF07995"/>
    </source>
</evidence>
<evidence type="ECO:0000313" key="4">
    <source>
        <dbReference type="EMBL" id="MFC4100804.1"/>
    </source>
</evidence>
<feature type="domain" description="Glucose/Sorbosone dehydrogenase" evidence="3">
    <location>
        <begin position="64"/>
        <end position="362"/>
    </location>
</feature>
<keyword evidence="4" id="KW-0560">Oxidoreductase</keyword>
<dbReference type="Gene3D" id="2.120.10.30">
    <property type="entry name" value="TolB, C-terminal domain"/>
    <property type="match status" value="1"/>
</dbReference>
<dbReference type="SUPFAM" id="SSF50952">
    <property type="entry name" value="Soluble quinoprotein glucose dehydrogenase"/>
    <property type="match status" value="1"/>
</dbReference>
<organism evidence="4 5">
    <name type="scientific">Paenibacillus xanthanilyticus</name>
    <dbReference type="NCBI Taxonomy" id="1783531"/>
    <lineage>
        <taxon>Bacteria</taxon>
        <taxon>Bacillati</taxon>
        <taxon>Bacillota</taxon>
        <taxon>Bacilli</taxon>
        <taxon>Bacillales</taxon>
        <taxon>Paenibacillaceae</taxon>
        <taxon>Paenibacillus</taxon>
    </lineage>
</organism>
<dbReference type="PROSITE" id="PS51257">
    <property type="entry name" value="PROKAR_LIPOPROTEIN"/>
    <property type="match status" value="1"/>
</dbReference>
<keyword evidence="5" id="KW-1185">Reference proteome</keyword>
<dbReference type="InterPro" id="IPR012938">
    <property type="entry name" value="Glc/Sorbosone_DH"/>
</dbReference>
<dbReference type="SUPFAM" id="SSF63825">
    <property type="entry name" value="YWTD domain"/>
    <property type="match status" value="1"/>
</dbReference>
<dbReference type="PANTHER" id="PTHR19328:SF13">
    <property type="entry name" value="HIPL1 PROTEIN"/>
    <property type="match status" value="1"/>
</dbReference>
<protein>
    <submittedName>
        <fullName evidence="4">PQQ-dependent sugar dehydrogenase</fullName>
        <ecNumber evidence="4">1.1.5.-</ecNumber>
    </submittedName>
</protein>
<evidence type="ECO:0000256" key="1">
    <source>
        <dbReference type="SAM" id="MobiDB-lite"/>
    </source>
</evidence>
<evidence type="ECO:0000313" key="5">
    <source>
        <dbReference type="Proteomes" id="UP001595715"/>
    </source>
</evidence>
<evidence type="ECO:0000256" key="2">
    <source>
        <dbReference type="SAM" id="SignalP"/>
    </source>
</evidence>